<reference evidence="2 3" key="1">
    <citation type="submission" date="2018-06" db="EMBL/GenBank/DDBJ databases">
        <title>Comparative genomics of Brasilonema spp. strains.</title>
        <authorList>
            <person name="Alvarenga D.O."/>
            <person name="Fiore M.F."/>
            <person name="Varani A.M."/>
        </authorList>
    </citation>
    <scope>NUCLEOTIDE SEQUENCE [LARGE SCALE GENOMIC DNA]</scope>
    <source>
        <strain evidence="2 3">CENA114</strain>
    </source>
</reference>
<accession>A0A856MHD8</accession>
<keyword evidence="3" id="KW-1185">Reference proteome</keyword>
<dbReference type="Proteomes" id="UP000503129">
    <property type="component" value="Chromosome"/>
</dbReference>
<name>A0A856MHD8_9CYAN</name>
<evidence type="ECO:0000313" key="3">
    <source>
        <dbReference type="Proteomes" id="UP000503129"/>
    </source>
</evidence>
<dbReference type="AlphaFoldDB" id="A0A856MHD8"/>
<dbReference type="KEGG" id="bsen:DP114_15175"/>
<keyword evidence="1" id="KW-0732">Signal</keyword>
<gene>
    <name evidence="2" type="ORF">DP114_15175</name>
</gene>
<evidence type="ECO:0000313" key="2">
    <source>
        <dbReference type="EMBL" id="QDL09061.1"/>
    </source>
</evidence>
<feature type="signal peptide" evidence="1">
    <location>
        <begin position="1"/>
        <end position="32"/>
    </location>
</feature>
<organism evidence="2 3">
    <name type="scientific">Brasilonema sennae CENA114</name>
    <dbReference type="NCBI Taxonomy" id="415709"/>
    <lineage>
        <taxon>Bacteria</taxon>
        <taxon>Bacillati</taxon>
        <taxon>Cyanobacteriota</taxon>
        <taxon>Cyanophyceae</taxon>
        <taxon>Nostocales</taxon>
        <taxon>Scytonemataceae</taxon>
        <taxon>Brasilonema</taxon>
        <taxon>Bromeliae group (in: Brasilonema)</taxon>
    </lineage>
</organism>
<evidence type="ECO:0000256" key="1">
    <source>
        <dbReference type="SAM" id="SignalP"/>
    </source>
</evidence>
<dbReference type="EMBL" id="CP030118">
    <property type="protein sequence ID" value="QDL09061.1"/>
    <property type="molecule type" value="Genomic_DNA"/>
</dbReference>
<sequence length="254" mass="28038">MGVMMINKLAKVISAAAVLTMAVSLAPQSALAQKFSGQANNVNDRFSFEINPSASYTGGIFSGAIQNAIYTDNDSLAVLNAETPKDYKLNQGDLKVSLESISDSLQQALNVRSSSFKGKFGSTVVKYEARLEDNSNPKNFIHFAFYAPYTEPFTNLNSLSIFNASNLTPFLDSSGSVSFPKYLWGLKFDDNLEPNPFNEDDYRTFDWTPDSDRKKVLEPAATISLLVFGIVSTTLLRKRNKRPEINLSNAKKTL</sequence>
<evidence type="ECO:0008006" key="4">
    <source>
        <dbReference type="Google" id="ProtNLM"/>
    </source>
</evidence>
<feature type="chain" id="PRO_5033037513" description="PEP-CTERM sorting domain-containing protein" evidence="1">
    <location>
        <begin position="33"/>
        <end position="254"/>
    </location>
</feature>
<protein>
    <recommendedName>
        <fullName evidence="4">PEP-CTERM sorting domain-containing protein</fullName>
    </recommendedName>
</protein>
<proteinExistence type="predicted"/>